<proteinExistence type="predicted"/>
<dbReference type="SUPFAM" id="SSF57701">
    <property type="entry name" value="Zn2/Cys6 DNA-binding domain"/>
    <property type="match status" value="1"/>
</dbReference>
<evidence type="ECO:0000313" key="4">
    <source>
        <dbReference type="Proteomes" id="UP001363622"/>
    </source>
</evidence>
<feature type="region of interest" description="Disordered" evidence="2">
    <location>
        <begin position="119"/>
        <end position="150"/>
    </location>
</feature>
<dbReference type="CDD" id="cd00067">
    <property type="entry name" value="GAL4"/>
    <property type="match status" value="1"/>
</dbReference>
<keyword evidence="1" id="KW-0539">Nucleus</keyword>
<organism evidence="3 4">
    <name type="scientific">Phyllosticta citriasiana</name>
    <dbReference type="NCBI Taxonomy" id="595635"/>
    <lineage>
        <taxon>Eukaryota</taxon>
        <taxon>Fungi</taxon>
        <taxon>Dikarya</taxon>
        <taxon>Ascomycota</taxon>
        <taxon>Pezizomycotina</taxon>
        <taxon>Dothideomycetes</taxon>
        <taxon>Dothideomycetes incertae sedis</taxon>
        <taxon>Botryosphaeriales</taxon>
        <taxon>Phyllostictaceae</taxon>
        <taxon>Phyllosticta</taxon>
    </lineage>
</organism>
<accession>A0ABR1KCJ3</accession>
<dbReference type="Gene3D" id="4.10.240.10">
    <property type="entry name" value="Zn(2)-C6 fungal-type DNA-binding domain"/>
    <property type="match status" value="1"/>
</dbReference>
<feature type="region of interest" description="Disordered" evidence="2">
    <location>
        <begin position="358"/>
        <end position="386"/>
    </location>
</feature>
<keyword evidence="4" id="KW-1185">Reference proteome</keyword>
<evidence type="ECO:0000313" key="3">
    <source>
        <dbReference type="EMBL" id="KAK7508889.1"/>
    </source>
</evidence>
<feature type="compositionally biased region" description="Polar residues" evidence="2">
    <location>
        <begin position="137"/>
        <end position="150"/>
    </location>
</feature>
<dbReference type="EMBL" id="JBBPHU010000023">
    <property type="protein sequence ID" value="KAK7508889.1"/>
    <property type="molecule type" value="Genomic_DNA"/>
</dbReference>
<sequence>MASPTTTPTKKRKACDEPSSQRLYFVNVGQTENESPITPKRRGKKRRACYECYAQHQRCMPNDNDWQGPCVRCQNKGLNCTMTPSAIQQLKSLHASLLAMDPDAHQALLRELLNDTKVGEEHNSPLSDAVTRPPAAMSQSNSPLSNGTTQPPAVAAAALQTNGPVCNVDLLLLCWQKFLLQQGIPELLREWCPTTIPAAPISAGAAAEPVQHQYGKSVGNSSGIDFSVSTNSESSSSSSVGTAHLDPFPAFSDSAISSGLSAALLDLPECNSEWSTSSAALSSSSPIGGTAHQGPPTLSSNSATTSSELSAPIDLDDLLSKYDDVDLFNNDLFENVGDIFSGHDTMTSWFPLAKLDDGNHNNPNDNPNRHHHGGGGDPDPACASVAFSSSSSTAAATATVSTQQVNNGGAWIDSNDMLGWP</sequence>
<dbReference type="InterPro" id="IPR001138">
    <property type="entry name" value="Zn2Cys6_DnaBD"/>
</dbReference>
<comment type="caution">
    <text evidence="3">The sequence shown here is derived from an EMBL/GenBank/DDBJ whole genome shotgun (WGS) entry which is preliminary data.</text>
</comment>
<dbReference type="Proteomes" id="UP001363622">
    <property type="component" value="Unassembled WGS sequence"/>
</dbReference>
<evidence type="ECO:0000256" key="1">
    <source>
        <dbReference type="ARBA" id="ARBA00023242"/>
    </source>
</evidence>
<protein>
    <recommendedName>
        <fullName evidence="5">Zn(2)-C6 fungal-type domain-containing protein</fullName>
    </recommendedName>
</protein>
<reference evidence="3 4" key="1">
    <citation type="submission" date="2024-04" db="EMBL/GenBank/DDBJ databases">
        <title>Phyllosticta paracitricarpa is synonymous to the EU quarantine fungus P. citricarpa based on phylogenomic analyses.</title>
        <authorList>
            <consortium name="Lawrence Berkeley National Laboratory"/>
            <person name="Van Ingen-Buijs V.A."/>
            <person name="Van Westerhoven A.C."/>
            <person name="Haridas S."/>
            <person name="Skiadas P."/>
            <person name="Martin F."/>
            <person name="Groenewald J.Z."/>
            <person name="Crous P.W."/>
            <person name="Seidl M.F."/>
        </authorList>
    </citation>
    <scope>NUCLEOTIDE SEQUENCE [LARGE SCALE GENOMIC DNA]</scope>
    <source>
        <strain evidence="3 4">CBS 123371</strain>
    </source>
</reference>
<dbReference type="InterPro" id="IPR036864">
    <property type="entry name" value="Zn2-C6_fun-type_DNA-bd_sf"/>
</dbReference>
<gene>
    <name evidence="3" type="ORF">IWZ03DRAFT_123511</name>
</gene>
<feature type="region of interest" description="Disordered" evidence="2">
    <location>
        <begin position="278"/>
        <end position="305"/>
    </location>
</feature>
<evidence type="ECO:0000256" key="2">
    <source>
        <dbReference type="SAM" id="MobiDB-lite"/>
    </source>
</evidence>
<evidence type="ECO:0008006" key="5">
    <source>
        <dbReference type="Google" id="ProtNLM"/>
    </source>
</evidence>
<name>A0ABR1KCJ3_9PEZI</name>
<dbReference type="InterPro" id="IPR050797">
    <property type="entry name" value="Carb_Metab_Trans_Reg"/>
</dbReference>
<dbReference type="PANTHER" id="PTHR31668">
    <property type="entry name" value="GLUCOSE TRANSPORT TRANSCRIPTION REGULATOR RGT1-RELATED-RELATED"/>
    <property type="match status" value="1"/>
</dbReference>